<evidence type="ECO:0000256" key="1">
    <source>
        <dbReference type="ARBA" id="ARBA00004123"/>
    </source>
</evidence>
<evidence type="ECO:0000256" key="2">
    <source>
        <dbReference type="ARBA" id="ARBA00023015"/>
    </source>
</evidence>
<evidence type="ECO:0000313" key="8">
    <source>
        <dbReference type="EMBL" id="PKA56820.1"/>
    </source>
</evidence>
<evidence type="ECO:0000256" key="6">
    <source>
        <dbReference type="SAM" id="MobiDB-lite"/>
    </source>
</evidence>
<dbReference type="OrthoDB" id="1930739at2759"/>
<dbReference type="GO" id="GO:0009873">
    <property type="term" value="P:ethylene-activated signaling pathway"/>
    <property type="evidence" value="ECO:0007669"/>
    <property type="project" value="InterPro"/>
</dbReference>
<keyword evidence="3" id="KW-0238">DNA-binding</keyword>
<keyword evidence="9" id="KW-1185">Reference proteome</keyword>
<dbReference type="Proteomes" id="UP000236161">
    <property type="component" value="Unassembled WGS sequence"/>
</dbReference>
<keyword evidence="2" id="KW-0805">Transcription regulation</keyword>
<dbReference type="CDD" id="cd00018">
    <property type="entry name" value="AP2"/>
    <property type="match status" value="1"/>
</dbReference>
<dbReference type="PROSITE" id="PS51032">
    <property type="entry name" value="AP2_ERF"/>
    <property type="match status" value="1"/>
</dbReference>
<evidence type="ECO:0000256" key="5">
    <source>
        <dbReference type="ARBA" id="ARBA00023242"/>
    </source>
</evidence>
<sequence>MSPEPVIRTLSGLNNAREMSAMVSVLTRVVSGGQRGTSSGEPVMATGALLTSRSLPSTFSSATEALPWSCFTSLGGHGCAGGGMKREREELTPDWVGYHRRLGEHGSSPGESPSSASATVPLEAEQSSAADRGVHRRYRGVRQRPWGKWAAEIRDPHRAARVWLGTFETAEAAARAYDEAAIRFRGNRAKLNFPESARLQQTLGSSPATRLQQRPLVRFQSLDAASDYVEYSRLLQGTGEYGSLPPTALLNRLIRSSSSMASSSHSTLSFASQSMARGSSFTLASSSSPLLHPLFRTPASATGEQIVTFRQPGEGASQSRQLFPATSSTDSGDHQPPSCSG</sequence>
<dbReference type="PANTHER" id="PTHR31190:SF473">
    <property type="entry name" value="OS05G0437100 PROTEIN"/>
    <property type="match status" value="1"/>
</dbReference>
<reference evidence="8 9" key="1">
    <citation type="journal article" date="2017" name="Nature">
        <title>The Apostasia genome and the evolution of orchids.</title>
        <authorList>
            <person name="Zhang G.Q."/>
            <person name="Liu K.W."/>
            <person name="Li Z."/>
            <person name="Lohaus R."/>
            <person name="Hsiao Y.Y."/>
            <person name="Niu S.C."/>
            <person name="Wang J.Y."/>
            <person name="Lin Y.C."/>
            <person name="Xu Q."/>
            <person name="Chen L.J."/>
            <person name="Yoshida K."/>
            <person name="Fujiwara S."/>
            <person name="Wang Z.W."/>
            <person name="Zhang Y.Q."/>
            <person name="Mitsuda N."/>
            <person name="Wang M."/>
            <person name="Liu G.H."/>
            <person name="Pecoraro L."/>
            <person name="Huang H.X."/>
            <person name="Xiao X.J."/>
            <person name="Lin M."/>
            <person name="Wu X.Y."/>
            <person name="Wu W.L."/>
            <person name="Chen Y.Y."/>
            <person name="Chang S.B."/>
            <person name="Sakamoto S."/>
            <person name="Ohme-Takagi M."/>
            <person name="Yagi M."/>
            <person name="Zeng S.J."/>
            <person name="Shen C.Y."/>
            <person name="Yeh C.M."/>
            <person name="Luo Y.B."/>
            <person name="Tsai W.C."/>
            <person name="Van de Peer Y."/>
            <person name="Liu Z.J."/>
        </authorList>
    </citation>
    <scope>NUCLEOTIDE SEQUENCE [LARGE SCALE GENOMIC DNA]</scope>
    <source>
        <strain evidence="9">cv. Shenzhen</strain>
        <tissue evidence="8">Stem</tissue>
    </source>
</reference>
<organism evidence="8 9">
    <name type="scientific">Apostasia shenzhenica</name>
    <dbReference type="NCBI Taxonomy" id="1088818"/>
    <lineage>
        <taxon>Eukaryota</taxon>
        <taxon>Viridiplantae</taxon>
        <taxon>Streptophyta</taxon>
        <taxon>Embryophyta</taxon>
        <taxon>Tracheophyta</taxon>
        <taxon>Spermatophyta</taxon>
        <taxon>Magnoliopsida</taxon>
        <taxon>Liliopsida</taxon>
        <taxon>Asparagales</taxon>
        <taxon>Orchidaceae</taxon>
        <taxon>Apostasioideae</taxon>
        <taxon>Apostasia</taxon>
    </lineage>
</organism>
<dbReference type="PANTHER" id="PTHR31190">
    <property type="entry name" value="DNA-BINDING DOMAIN"/>
    <property type="match status" value="1"/>
</dbReference>
<feature type="domain" description="AP2/ERF" evidence="7">
    <location>
        <begin position="137"/>
        <end position="194"/>
    </location>
</feature>
<accession>A0A2I0AMN1</accession>
<feature type="region of interest" description="Disordered" evidence="6">
    <location>
        <begin position="302"/>
        <end position="341"/>
    </location>
</feature>
<proteinExistence type="predicted"/>
<evidence type="ECO:0000256" key="3">
    <source>
        <dbReference type="ARBA" id="ARBA00023125"/>
    </source>
</evidence>
<dbReference type="FunFam" id="3.30.730.10:FF:000001">
    <property type="entry name" value="Ethylene-responsive transcription factor 2"/>
    <property type="match status" value="1"/>
</dbReference>
<comment type="subcellular location">
    <subcellularLocation>
        <location evidence="1">Nucleus</location>
    </subcellularLocation>
</comment>
<evidence type="ECO:0000256" key="4">
    <source>
        <dbReference type="ARBA" id="ARBA00023163"/>
    </source>
</evidence>
<dbReference type="SUPFAM" id="SSF54171">
    <property type="entry name" value="DNA-binding domain"/>
    <property type="match status" value="1"/>
</dbReference>
<dbReference type="AlphaFoldDB" id="A0A2I0AMN1"/>
<dbReference type="GO" id="GO:0003700">
    <property type="term" value="F:DNA-binding transcription factor activity"/>
    <property type="evidence" value="ECO:0007669"/>
    <property type="project" value="InterPro"/>
</dbReference>
<evidence type="ECO:0000259" key="7">
    <source>
        <dbReference type="PROSITE" id="PS51032"/>
    </source>
</evidence>
<keyword evidence="5" id="KW-0539">Nucleus</keyword>
<dbReference type="EMBL" id="KZ451969">
    <property type="protein sequence ID" value="PKA56820.1"/>
    <property type="molecule type" value="Genomic_DNA"/>
</dbReference>
<dbReference type="STRING" id="1088818.A0A2I0AMN1"/>
<feature type="compositionally biased region" description="Low complexity" evidence="6">
    <location>
        <begin position="105"/>
        <end position="118"/>
    </location>
</feature>
<feature type="compositionally biased region" description="Polar residues" evidence="6">
    <location>
        <begin position="316"/>
        <end position="330"/>
    </location>
</feature>
<dbReference type="SMART" id="SM00380">
    <property type="entry name" value="AP2"/>
    <property type="match status" value="1"/>
</dbReference>
<dbReference type="Pfam" id="PF00847">
    <property type="entry name" value="AP2"/>
    <property type="match status" value="1"/>
</dbReference>
<dbReference type="InterPro" id="IPR044808">
    <property type="entry name" value="ERF_plant"/>
</dbReference>
<dbReference type="Gene3D" id="3.30.730.10">
    <property type="entry name" value="AP2/ERF domain"/>
    <property type="match status" value="1"/>
</dbReference>
<keyword evidence="4" id="KW-0804">Transcription</keyword>
<evidence type="ECO:0000313" key="9">
    <source>
        <dbReference type="Proteomes" id="UP000236161"/>
    </source>
</evidence>
<gene>
    <name evidence="8" type="primary">ERF112</name>
    <name evidence="8" type="ORF">AXF42_Ash002123</name>
</gene>
<dbReference type="GO" id="GO:0005634">
    <property type="term" value="C:nucleus"/>
    <property type="evidence" value="ECO:0007669"/>
    <property type="project" value="UniProtKB-SubCell"/>
</dbReference>
<dbReference type="InterPro" id="IPR036955">
    <property type="entry name" value="AP2/ERF_dom_sf"/>
</dbReference>
<protein>
    <submittedName>
        <fullName evidence="8">Ethylene-responsive transcription factor ERF112</fullName>
    </submittedName>
</protein>
<dbReference type="InterPro" id="IPR016177">
    <property type="entry name" value="DNA-bd_dom_sf"/>
</dbReference>
<dbReference type="GO" id="GO:0003677">
    <property type="term" value="F:DNA binding"/>
    <property type="evidence" value="ECO:0007669"/>
    <property type="project" value="UniProtKB-KW"/>
</dbReference>
<dbReference type="InterPro" id="IPR001471">
    <property type="entry name" value="AP2/ERF_dom"/>
</dbReference>
<dbReference type="PRINTS" id="PR00367">
    <property type="entry name" value="ETHRSPELEMNT"/>
</dbReference>
<feature type="region of interest" description="Disordered" evidence="6">
    <location>
        <begin position="99"/>
        <end position="136"/>
    </location>
</feature>
<name>A0A2I0AMN1_9ASPA</name>